<proteinExistence type="predicted"/>
<feature type="domain" description="C2H2-type" evidence="7">
    <location>
        <begin position="565"/>
        <end position="592"/>
    </location>
</feature>
<dbReference type="PROSITE" id="PS00028">
    <property type="entry name" value="ZINC_FINGER_C2H2_1"/>
    <property type="match status" value="6"/>
</dbReference>
<keyword evidence="8" id="KW-1185">Reference proteome</keyword>
<organism evidence="8 9">
    <name type="scientific">Aplysia californica</name>
    <name type="common">California sea hare</name>
    <dbReference type="NCBI Taxonomy" id="6500"/>
    <lineage>
        <taxon>Eukaryota</taxon>
        <taxon>Metazoa</taxon>
        <taxon>Spiralia</taxon>
        <taxon>Lophotrochozoa</taxon>
        <taxon>Mollusca</taxon>
        <taxon>Gastropoda</taxon>
        <taxon>Heterobranchia</taxon>
        <taxon>Euthyneura</taxon>
        <taxon>Tectipleura</taxon>
        <taxon>Aplysiida</taxon>
        <taxon>Aplysioidea</taxon>
        <taxon>Aplysiidae</taxon>
        <taxon>Aplysia</taxon>
    </lineage>
</organism>
<dbReference type="PANTHER" id="PTHR24403:SF67">
    <property type="entry name" value="FI01116P-RELATED"/>
    <property type="match status" value="1"/>
</dbReference>
<feature type="domain" description="C2H2-type" evidence="7">
    <location>
        <begin position="593"/>
        <end position="620"/>
    </location>
</feature>
<evidence type="ECO:0000256" key="3">
    <source>
        <dbReference type="ARBA" id="ARBA00022771"/>
    </source>
</evidence>
<evidence type="ECO:0000313" key="8">
    <source>
        <dbReference type="Proteomes" id="UP000694888"/>
    </source>
</evidence>
<evidence type="ECO:0000256" key="4">
    <source>
        <dbReference type="ARBA" id="ARBA00022833"/>
    </source>
</evidence>
<dbReference type="InterPro" id="IPR013087">
    <property type="entry name" value="Znf_C2H2_type"/>
</dbReference>
<dbReference type="Pfam" id="PF00096">
    <property type="entry name" value="zf-C2H2"/>
    <property type="match status" value="3"/>
</dbReference>
<feature type="region of interest" description="Disordered" evidence="6">
    <location>
        <begin position="180"/>
        <end position="200"/>
    </location>
</feature>
<dbReference type="GeneID" id="101858503"/>
<evidence type="ECO:0000256" key="6">
    <source>
        <dbReference type="SAM" id="MobiDB-lite"/>
    </source>
</evidence>
<feature type="domain" description="C2H2-type" evidence="7">
    <location>
        <begin position="452"/>
        <end position="480"/>
    </location>
</feature>
<dbReference type="InterPro" id="IPR036236">
    <property type="entry name" value="Znf_C2H2_sf"/>
</dbReference>
<dbReference type="InterPro" id="IPR050688">
    <property type="entry name" value="Zinc_finger/UBP_domain"/>
</dbReference>
<evidence type="ECO:0000256" key="1">
    <source>
        <dbReference type="ARBA" id="ARBA00022723"/>
    </source>
</evidence>
<dbReference type="PANTHER" id="PTHR24403">
    <property type="entry name" value="ZINC FINGER PROTEIN"/>
    <property type="match status" value="1"/>
</dbReference>
<reference evidence="9" key="1">
    <citation type="submission" date="2025-08" db="UniProtKB">
        <authorList>
            <consortium name="RefSeq"/>
        </authorList>
    </citation>
    <scope>IDENTIFICATION</scope>
</reference>
<keyword evidence="1" id="KW-0479">Metal-binding</keyword>
<keyword evidence="2" id="KW-0677">Repeat</keyword>
<evidence type="ECO:0000313" key="9">
    <source>
        <dbReference type="RefSeq" id="XP_005103022.1"/>
    </source>
</evidence>
<feature type="domain" description="C2H2-type" evidence="7">
    <location>
        <begin position="250"/>
        <end position="277"/>
    </location>
</feature>
<evidence type="ECO:0000256" key="5">
    <source>
        <dbReference type="PROSITE-ProRule" id="PRU00042"/>
    </source>
</evidence>
<dbReference type="SMART" id="SM00355">
    <property type="entry name" value="ZnF_C2H2"/>
    <property type="match status" value="13"/>
</dbReference>
<sequence>MAEETIILFIDEEGVGQEFVVNGNLVNQQLQGDGGEIVLQLDGQNFVEGGYVCEAPSQVEVLSNGVEVDALKMSGVTPVNMEPEEEEPDGLLKGRRISTLGNIRPTKYLPIGDEADDNKDGLIVDSKTFETSEISNCIKEEESVPCELRETQNSGSVSKKHISILGFGKDFLSKKDMPSDKFSSVGDSAGEGNEKSKSLDLEESISHELGSEANASTVADKQLSPLKSEPGDLKDVLDTSASAFDPNFPFKCPFCSKAFKLDITLELHKLSHSDAYVSSLDSKSKGRAANGAKYYQCPVCDFQCPLKRKLKLHATEKHNLGYIFTCHKCKFSGLSSKEYSDHLQSPEHGENDSKFKMRNKAMSRPFLCSQCGFRTTDKHLLERHMLTHIDKKEYPCPFCSYRGKTDHYLKKHMRTHSQEKKYECTMCAYSSNDPYGLTRHVKNMHAKRDSRYKCRECDSSFAEMCELRVHAMLEHGSADTLFCRRCTYSCKDKGEYKKHLEIHNGENIYMCDSCDFTCRAMPLLKRHLLRHSNARTHKCPKCSLSFHESGDLKRHMKNHSSEKPFRCNLCEYTCKFRNTLTLHMKVHSNVKGYSCSQCDYSTKYPCNLRKHMVVHEVVKPFLCQFCSYKASLKASLKRHVLRVHKYTGSV</sequence>
<dbReference type="Proteomes" id="UP000694888">
    <property type="component" value="Unplaced"/>
</dbReference>
<keyword evidence="4" id="KW-0862">Zinc</keyword>
<accession>A0ABM0JWA8</accession>
<evidence type="ECO:0000259" key="7">
    <source>
        <dbReference type="PROSITE" id="PS50157"/>
    </source>
</evidence>
<dbReference type="Gene3D" id="3.30.160.60">
    <property type="entry name" value="Classic Zinc Finger"/>
    <property type="match status" value="9"/>
</dbReference>
<feature type="domain" description="C2H2-type" evidence="7">
    <location>
        <begin position="422"/>
        <end position="450"/>
    </location>
</feature>
<feature type="domain" description="C2H2-type" evidence="7">
    <location>
        <begin position="537"/>
        <end position="564"/>
    </location>
</feature>
<keyword evidence="3 5" id="KW-0863">Zinc-finger</keyword>
<dbReference type="PROSITE" id="PS50157">
    <property type="entry name" value="ZINC_FINGER_C2H2_2"/>
    <property type="match status" value="8"/>
</dbReference>
<evidence type="ECO:0000256" key="2">
    <source>
        <dbReference type="ARBA" id="ARBA00022737"/>
    </source>
</evidence>
<feature type="domain" description="C2H2-type" evidence="7">
    <location>
        <begin position="366"/>
        <end position="393"/>
    </location>
</feature>
<dbReference type="SUPFAM" id="SSF57667">
    <property type="entry name" value="beta-beta-alpha zinc fingers"/>
    <property type="match status" value="6"/>
</dbReference>
<name>A0ABM0JWA8_APLCA</name>
<feature type="domain" description="C2H2-type" evidence="7">
    <location>
        <begin position="394"/>
        <end position="421"/>
    </location>
</feature>
<protein>
    <submittedName>
        <fullName evidence="9">Zinc finger protein 431</fullName>
    </submittedName>
</protein>
<dbReference type="RefSeq" id="XP_005103022.1">
    <property type="nucleotide sequence ID" value="XM_005102965.3"/>
</dbReference>
<gene>
    <name evidence="9" type="primary">LOC101858503</name>
</gene>